<dbReference type="HOGENOM" id="CLU_2013185_0_0_10"/>
<gene>
    <name evidence="2" type="ordered locus">PG_0422</name>
</gene>
<dbReference type="EnsemblBacteria" id="AAQ65622">
    <property type="protein sequence ID" value="AAQ65622"/>
    <property type="gene ID" value="PG_0422"/>
</dbReference>
<dbReference type="BioCyc" id="PGIN242619:G1G02-394-MONOMER"/>
<organism evidence="2 3">
    <name type="scientific">Porphyromonas gingivalis (strain ATCC BAA-308 / W83)</name>
    <dbReference type="NCBI Taxonomy" id="242619"/>
    <lineage>
        <taxon>Bacteria</taxon>
        <taxon>Pseudomonadati</taxon>
        <taxon>Bacteroidota</taxon>
        <taxon>Bacteroidia</taxon>
        <taxon>Bacteroidales</taxon>
        <taxon>Porphyromonadaceae</taxon>
        <taxon>Porphyromonas</taxon>
    </lineage>
</organism>
<feature type="region of interest" description="Disordered" evidence="1">
    <location>
        <begin position="63"/>
        <end position="94"/>
    </location>
</feature>
<dbReference type="Proteomes" id="UP000000588">
    <property type="component" value="Chromosome"/>
</dbReference>
<reference evidence="2 3" key="1">
    <citation type="journal article" date="2003" name="J. Bacteriol.">
        <title>Complete genome sequence of the oral pathogenic bacterium Porphyromonas gingivalis strain W83.</title>
        <authorList>
            <person name="Nelson K."/>
            <person name="Fleishmann R."/>
            <person name="DeBoy R."/>
            <person name="Paulsen I."/>
            <person name="Fouts D."/>
            <person name="Eisen J."/>
            <person name="Daugherty S."/>
            <person name="Dodson R."/>
            <person name="Durkin A."/>
            <person name="Gwinn M."/>
            <person name="Haft D."/>
            <person name="Kolonay J."/>
            <person name="Nelson W."/>
            <person name="White O."/>
            <person name="Mason T."/>
            <person name="Tallon L."/>
            <person name="Gray J."/>
            <person name="Granger D."/>
            <person name="Tettelin H."/>
            <person name="Dong H."/>
            <person name="Galvin J."/>
            <person name="Duncan M."/>
            <person name="Dewhirst F."/>
            <person name="Fraser C."/>
        </authorList>
    </citation>
    <scope>NUCLEOTIDE SEQUENCE [LARGE SCALE GENOMIC DNA]</scope>
    <source>
        <strain evidence="3">ATCC BAA-308 / W83</strain>
    </source>
</reference>
<proteinExistence type="predicted"/>
<dbReference type="STRING" id="242619.PG_0422"/>
<sequence length="123" mass="14411">MFSEKFFTASFGPDDEQPAIKAAANNAAPIFHLFILEFLLFKYQLLSKDSEYPYLLIRAGDNNRPKKAERRDKASKMWSRNQEKHGSKKSEKSNQNKNFYVREFFSFGASSKKFPNHVFRDVF</sequence>
<keyword evidence="3" id="KW-1185">Reference proteome</keyword>
<dbReference type="EMBL" id="AE015924">
    <property type="protein sequence ID" value="AAQ65622.1"/>
    <property type="molecule type" value="Genomic_DNA"/>
</dbReference>
<dbReference type="AlphaFoldDB" id="Q7MX06"/>
<name>Q7MX06_PORGI</name>
<evidence type="ECO:0000313" key="2">
    <source>
        <dbReference type="EMBL" id="AAQ65622.1"/>
    </source>
</evidence>
<evidence type="ECO:0000256" key="1">
    <source>
        <dbReference type="SAM" id="MobiDB-lite"/>
    </source>
</evidence>
<protein>
    <submittedName>
        <fullName evidence="2">Uncharacterized protein</fullName>
    </submittedName>
</protein>
<evidence type="ECO:0000313" key="3">
    <source>
        <dbReference type="Proteomes" id="UP000000588"/>
    </source>
</evidence>
<accession>Q7MX06</accession>
<dbReference type="KEGG" id="pgi:PG_0422"/>